<feature type="compositionally biased region" description="Basic and acidic residues" evidence="1">
    <location>
        <begin position="69"/>
        <end position="78"/>
    </location>
</feature>
<dbReference type="AlphaFoldDB" id="A0A3L6NE06"/>
<accession>A0A3L6NE06</accession>
<feature type="compositionally biased region" description="Basic and acidic residues" evidence="1">
    <location>
        <begin position="101"/>
        <end position="110"/>
    </location>
</feature>
<feature type="domain" description="BZIP" evidence="2">
    <location>
        <begin position="118"/>
        <end position="174"/>
    </location>
</feature>
<dbReference type="InterPro" id="IPR046347">
    <property type="entry name" value="bZIP_sf"/>
</dbReference>
<dbReference type="PROSITE" id="PS50217">
    <property type="entry name" value="BZIP"/>
    <property type="match status" value="1"/>
</dbReference>
<dbReference type="Proteomes" id="UP000270866">
    <property type="component" value="Chromosome 9"/>
</dbReference>
<dbReference type="SMART" id="SM00338">
    <property type="entry name" value="BRLZ"/>
    <property type="match status" value="1"/>
</dbReference>
<protein>
    <recommendedName>
        <fullName evidence="2">BZIP domain-containing protein</fullName>
    </recommendedName>
</protein>
<dbReference type="GO" id="GO:0003700">
    <property type="term" value="F:DNA-binding transcription factor activity"/>
    <property type="evidence" value="ECO:0007669"/>
    <property type="project" value="InterPro"/>
</dbReference>
<dbReference type="CDD" id="cd14687">
    <property type="entry name" value="bZIP_ATF2"/>
    <property type="match status" value="1"/>
</dbReference>
<sequence length="213" mass="23829">MPTSPTSSLDRLSDPYPAATFTATLTVFQTPFPQTSHQLGILSPPLTTKKEERQKQKRCSNKSSARKSLRQDSSRDSKANTATGGGGTGHSNRPCGTHGHHGTEHSDQQGKKHSQYTKESNRIASSKFRAKKREYMLRVQSEEQEMERTNHDLSVYVANLTREVQELKMKLLQHTDCDCSLIHDYLATEAQRYVCGLSKQSQLEAISPGAAWH</sequence>
<evidence type="ECO:0000256" key="1">
    <source>
        <dbReference type="SAM" id="MobiDB-lite"/>
    </source>
</evidence>
<organism evidence="3">
    <name type="scientific">Fusarium oxysporum f. sp. cepae</name>
    <dbReference type="NCBI Taxonomy" id="396571"/>
    <lineage>
        <taxon>Eukaryota</taxon>
        <taxon>Fungi</taxon>
        <taxon>Dikarya</taxon>
        <taxon>Ascomycota</taxon>
        <taxon>Pezizomycotina</taxon>
        <taxon>Sordariomycetes</taxon>
        <taxon>Hypocreomycetidae</taxon>
        <taxon>Hypocreales</taxon>
        <taxon>Nectriaceae</taxon>
        <taxon>Fusarium</taxon>
        <taxon>Fusarium oxysporum species complex</taxon>
    </lineage>
</organism>
<name>A0A3L6NE06_FUSOX</name>
<dbReference type="EMBL" id="MRCU01000007">
    <property type="protein sequence ID" value="RKK15049.1"/>
    <property type="molecule type" value="Genomic_DNA"/>
</dbReference>
<feature type="region of interest" description="Disordered" evidence="1">
    <location>
        <begin position="33"/>
        <end position="127"/>
    </location>
</feature>
<evidence type="ECO:0000259" key="2">
    <source>
        <dbReference type="PROSITE" id="PS50217"/>
    </source>
</evidence>
<gene>
    <name evidence="3" type="ORF">BFJ65_g11593</name>
</gene>
<dbReference type="Gene3D" id="1.20.5.170">
    <property type="match status" value="1"/>
</dbReference>
<reference evidence="3" key="1">
    <citation type="journal article" date="2018" name="Sci. Rep.">
        <title>Characterisation of pathogen-specific regions and novel effector candidates in Fusarium oxysporum f. sp. cepae.</title>
        <authorList>
            <person name="Armitage A.D."/>
            <person name="Taylor A."/>
            <person name="Sobczyk M.K."/>
            <person name="Baxter L."/>
            <person name="Greenfield B.P."/>
            <person name="Bates H.J."/>
            <person name="Wilson F."/>
            <person name="Jackson A.C."/>
            <person name="Ott S."/>
            <person name="Harrison R.J."/>
            <person name="Clarkson J.P."/>
        </authorList>
    </citation>
    <scope>NUCLEOTIDE SEQUENCE [LARGE SCALE GENOMIC DNA]</scope>
    <source>
        <strain evidence="3">FoC_Fus2</strain>
    </source>
</reference>
<dbReference type="Pfam" id="PF00170">
    <property type="entry name" value="bZIP_1"/>
    <property type="match status" value="1"/>
</dbReference>
<comment type="caution">
    <text evidence="3">The sequence shown here is derived from an EMBL/GenBank/DDBJ whole genome shotgun (WGS) entry which is preliminary data.</text>
</comment>
<feature type="compositionally biased region" description="Basic residues" evidence="1">
    <location>
        <begin position="55"/>
        <end position="68"/>
    </location>
</feature>
<dbReference type="InterPro" id="IPR004827">
    <property type="entry name" value="bZIP"/>
</dbReference>
<dbReference type="SUPFAM" id="SSF57959">
    <property type="entry name" value="Leucine zipper domain"/>
    <property type="match status" value="1"/>
</dbReference>
<dbReference type="PROSITE" id="PS00036">
    <property type="entry name" value="BZIP_BASIC"/>
    <property type="match status" value="1"/>
</dbReference>
<proteinExistence type="predicted"/>
<evidence type="ECO:0000313" key="3">
    <source>
        <dbReference type="EMBL" id="RKK15049.1"/>
    </source>
</evidence>